<dbReference type="EMBL" id="JBHRVV010000001">
    <property type="protein sequence ID" value="MFC3459725.1"/>
    <property type="molecule type" value="Genomic_DNA"/>
</dbReference>
<dbReference type="Gene3D" id="1.10.3210.10">
    <property type="entry name" value="Hypothetical protein af1432"/>
    <property type="match status" value="1"/>
</dbReference>
<protein>
    <submittedName>
        <fullName evidence="3">HDOD domain-containing protein</fullName>
    </submittedName>
</protein>
<feature type="domain" description="HDOD" evidence="2">
    <location>
        <begin position="41"/>
        <end position="232"/>
    </location>
</feature>
<reference evidence="4" key="1">
    <citation type="journal article" date="2019" name="Int. J. Syst. Evol. Microbiol.">
        <title>The Global Catalogue of Microorganisms (GCM) 10K type strain sequencing project: providing services to taxonomists for standard genome sequencing and annotation.</title>
        <authorList>
            <consortium name="The Broad Institute Genomics Platform"/>
            <consortium name="The Broad Institute Genome Sequencing Center for Infectious Disease"/>
            <person name="Wu L."/>
            <person name="Ma J."/>
        </authorList>
    </citation>
    <scope>NUCLEOTIDE SEQUENCE [LARGE SCALE GENOMIC DNA]</scope>
    <source>
        <strain evidence="4">CCM 7480</strain>
    </source>
</reference>
<proteinExistence type="predicted"/>
<accession>A0ABV7PKH8</accession>
<keyword evidence="1" id="KW-0732">Signal</keyword>
<sequence>MSTVAAKAMPVRAAAAAAPASNSAAPAAVDRVDALIKSIRIPPRPSLLADLQAELASSDPSPETIGRIVARDVGMAGALLKLANSSLFGGRRAKSIEQAIFFLGINQVASLMTGLLARQAIPANSDALASFWDVSTKRSHAMMFLSRRLRIGAPDIAHTFGLFCDTGVPLLMERFPGYEATLLVAAAEPARAFTAVEEERHSTSHAAIGSLLARNWGLSSDVAWAILHHHDYPVLEDEHTADAIRSLVALSLLAERAIRRYQGHAGSVEWDKGGERACAYLSLDEDETAELLDELEEALHDEH</sequence>
<keyword evidence="4" id="KW-1185">Reference proteome</keyword>
<evidence type="ECO:0000313" key="4">
    <source>
        <dbReference type="Proteomes" id="UP001595665"/>
    </source>
</evidence>
<evidence type="ECO:0000259" key="2">
    <source>
        <dbReference type="PROSITE" id="PS51833"/>
    </source>
</evidence>
<evidence type="ECO:0000313" key="3">
    <source>
        <dbReference type="EMBL" id="MFC3459725.1"/>
    </source>
</evidence>
<feature type="signal peptide" evidence="1">
    <location>
        <begin position="1"/>
        <end position="17"/>
    </location>
</feature>
<feature type="chain" id="PRO_5046044960" evidence="1">
    <location>
        <begin position="18"/>
        <end position="303"/>
    </location>
</feature>
<dbReference type="PANTHER" id="PTHR33525">
    <property type="match status" value="1"/>
</dbReference>
<dbReference type="PANTHER" id="PTHR33525:SF6">
    <property type="entry name" value="HDOD DOMAIN-CONTAINING PROTEIN"/>
    <property type="match status" value="1"/>
</dbReference>
<gene>
    <name evidence="3" type="ORF">ACFOPH_15935</name>
</gene>
<evidence type="ECO:0000256" key="1">
    <source>
        <dbReference type="SAM" id="SignalP"/>
    </source>
</evidence>
<dbReference type="SUPFAM" id="SSF109604">
    <property type="entry name" value="HD-domain/PDEase-like"/>
    <property type="match status" value="1"/>
</dbReference>
<dbReference type="InterPro" id="IPR052340">
    <property type="entry name" value="RNase_Y/CdgJ"/>
</dbReference>
<dbReference type="Pfam" id="PF08668">
    <property type="entry name" value="HDOD"/>
    <property type="match status" value="1"/>
</dbReference>
<organism evidence="3 4">
    <name type="scientific">Massilia haematophila</name>
    <dbReference type="NCBI Taxonomy" id="457923"/>
    <lineage>
        <taxon>Bacteria</taxon>
        <taxon>Pseudomonadati</taxon>
        <taxon>Pseudomonadota</taxon>
        <taxon>Betaproteobacteria</taxon>
        <taxon>Burkholderiales</taxon>
        <taxon>Oxalobacteraceae</taxon>
        <taxon>Telluria group</taxon>
        <taxon>Massilia</taxon>
    </lineage>
</organism>
<dbReference type="InterPro" id="IPR013976">
    <property type="entry name" value="HDOD"/>
</dbReference>
<comment type="caution">
    <text evidence="3">The sequence shown here is derived from an EMBL/GenBank/DDBJ whole genome shotgun (WGS) entry which is preliminary data.</text>
</comment>
<dbReference type="RefSeq" id="WP_312548520.1">
    <property type="nucleotide sequence ID" value="NZ_JBHRVV010000001.1"/>
</dbReference>
<name>A0ABV7PKH8_9BURK</name>
<dbReference type="Proteomes" id="UP001595665">
    <property type="component" value="Unassembled WGS sequence"/>
</dbReference>
<dbReference type="PROSITE" id="PS51833">
    <property type="entry name" value="HDOD"/>
    <property type="match status" value="1"/>
</dbReference>